<dbReference type="PANTHER" id="PTHR47505:SF1">
    <property type="entry name" value="DNA UTILIZATION PROTEIN YHGH"/>
    <property type="match status" value="1"/>
</dbReference>
<dbReference type="CDD" id="cd06223">
    <property type="entry name" value="PRTases_typeI"/>
    <property type="match status" value="1"/>
</dbReference>
<name>A0ABV5BBD9_9BACL</name>
<dbReference type="InterPro" id="IPR000836">
    <property type="entry name" value="PRTase_dom"/>
</dbReference>
<evidence type="ECO:0000313" key="2">
    <source>
        <dbReference type="EMBL" id="MFB5682164.1"/>
    </source>
</evidence>
<protein>
    <submittedName>
        <fullName evidence="2">ComF family protein</fullName>
    </submittedName>
</protein>
<gene>
    <name evidence="2" type="ORF">ACE3NQ_14665</name>
</gene>
<reference evidence="2 3" key="1">
    <citation type="submission" date="2024-09" db="EMBL/GenBank/DDBJ databases">
        <authorList>
            <person name="Ruan L."/>
        </authorList>
    </citation>
    <scope>NUCLEOTIDE SEQUENCE [LARGE SCALE GENOMIC DNA]</scope>
    <source>
        <strain evidence="2 3">D33</strain>
    </source>
</reference>
<dbReference type="RefSeq" id="WP_375525922.1">
    <property type="nucleotide sequence ID" value="NZ_JBHILM010000015.1"/>
</dbReference>
<dbReference type="Gene3D" id="3.40.50.2020">
    <property type="match status" value="1"/>
</dbReference>
<keyword evidence="3" id="KW-1185">Reference proteome</keyword>
<evidence type="ECO:0000313" key="3">
    <source>
        <dbReference type="Proteomes" id="UP001580407"/>
    </source>
</evidence>
<comment type="caution">
    <text evidence="2">The sequence shown here is derived from an EMBL/GenBank/DDBJ whole genome shotgun (WGS) entry which is preliminary data.</text>
</comment>
<organism evidence="2 3">
    <name type="scientific">Paenibacillus terreus</name>
    <dbReference type="NCBI Taxonomy" id="1387834"/>
    <lineage>
        <taxon>Bacteria</taxon>
        <taxon>Bacillati</taxon>
        <taxon>Bacillota</taxon>
        <taxon>Bacilli</taxon>
        <taxon>Bacillales</taxon>
        <taxon>Paenibacillaceae</taxon>
        <taxon>Paenibacillus</taxon>
    </lineage>
</organism>
<sequence length="291" mass="32548">MTLSLTSLARQLQDLLKPPVEHCLTCGGRAVLNTGLPGICSRCAQRIPWIGRIRCTCCGRPVGCPDCSRFDRATRAFVCNRSAVAYTAEMKEWISWYKYRGAEGYEPLLAAMLGRAYNAMQSELTLRIRTSHPAAAGSFGVFNRMRNEHKQERWQTDLITCVPVSEARLAERGFNQAERLAVLLAAGSHVPFYPLLVRNRDTGKQSFKSRSERNESMKSAFSAFPGIRVRMLEVMERRKVTLTANKALRVLLVDDIYTTGSTLEACSRVLRSEAGAIGMNIEVYGLTWARS</sequence>
<proteinExistence type="inferred from homology"/>
<evidence type="ECO:0000256" key="1">
    <source>
        <dbReference type="ARBA" id="ARBA00008007"/>
    </source>
</evidence>
<dbReference type="Proteomes" id="UP001580407">
    <property type="component" value="Unassembled WGS sequence"/>
</dbReference>
<dbReference type="SUPFAM" id="SSF53271">
    <property type="entry name" value="PRTase-like"/>
    <property type="match status" value="1"/>
</dbReference>
<comment type="similarity">
    <text evidence="1">Belongs to the ComF/GntX family.</text>
</comment>
<dbReference type="PANTHER" id="PTHR47505">
    <property type="entry name" value="DNA UTILIZATION PROTEIN YHGH"/>
    <property type="match status" value="1"/>
</dbReference>
<accession>A0ABV5BBD9</accession>
<dbReference type="InterPro" id="IPR029057">
    <property type="entry name" value="PRTase-like"/>
</dbReference>
<dbReference type="EMBL" id="JBHILM010000015">
    <property type="protein sequence ID" value="MFB5682164.1"/>
    <property type="molecule type" value="Genomic_DNA"/>
</dbReference>
<dbReference type="InterPro" id="IPR051910">
    <property type="entry name" value="ComF/GntX_DNA_util-trans"/>
</dbReference>